<evidence type="ECO:0000256" key="5">
    <source>
        <dbReference type="ARBA" id="ARBA00022490"/>
    </source>
</evidence>
<feature type="active site" description="Proton donor" evidence="11">
    <location>
        <position position="113"/>
    </location>
</feature>
<dbReference type="GO" id="GO:0006782">
    <property type="term" value="P:protoporphyrinogen IX biosynthetic process"/>
    <property type="evidence" value="ECO:0007669"/>
    <property type="project" value="UniProtKB-UniRule"/>
</dbReference>
<dbReference type="Proteomes" id="UP000033067">
    <property type="component" value="Chromosome"/>
</dbReference>
<reference evidence="12" key="1">
    <citation type="journal article" date="2015" name="Genome Announc.">
        <title>Complete Genome Sequence of Pseudoxanthomonas suwonensis Strain J1, a Cellulose-Degrading Bacterium Isolated from Leaf- and Wood-Enriched Soil.</title>
        <authorList>
            <person name="Hou L."/>
            <person name="Jiang J."/>
            <person name="Xu Z."/>
            <person name="Zhou Y."/>
            <person name="Leung F.C."/>
        </authorList>
    </citation>
    <scope>NUCLEOTIDE SEQUENCE [LARGE SCALE GENOMIC DNA]</scope>
    <source>
        <strain evidence="12">J1</strain>
    </source>
</reference>
<feature type="binding site" evidence="11">
    <location>
        <position position="113"/>
    </location>
    <ligand>
        <name>a divalent metal cation</name>
        <dbReference type="ChEBI" id="CHEBI:60240"/>
    </ligand>
</feature>
<evidence type="ECO:0000313" key="13">
    <source>
        <dbReference type="Proteomes" id="UP000033067"/>
    </source>
</evidence>
<dbReference type="eggNOG" id="COG0408">
    <property type="taxonomic scope" value="Bacteria"/>
</dbReference>
<dbReference type="UniPathway" id="UPA00251">
    <property type="reaction ID" value="UER00322"/>
</dbReference>
<gene>
    <name evidence="11" type="primary">hemF</name>
    <name evidence="12" type="ORF">WQ53_09300</name>
</gene>
<dbReference type="InterPro" id="IPR036406">
    <property type="entry name" value="Coprogen_oxidase_aer_sf"/>
</dbReference>
<dbReference type="PRINTS" id="PR00073">
    <property type="entry name" value="COPRGNOXDASE"/>
</dbReference>
<comment type="catalytic activity">
    <reaction evidence="9 11">
        <text>coproporphyrinogen III + O2 + 2 H(+) = protoporphyrinogen IX + 2 CO2 + 2 H2O</text>
        <dbReference type="Rhea" id="RHEA:18257"/>
        <dbReference type="ChEBI" id="CHEBI:15377"/>
        <dbReference type="ChEBI" id="CHEBI:15378"/>
        <dbReference type="ChEBI" id="CHEBI:15379"/>
        <dbReference type="ChEBI" id="CHEBI:16526"/>
        <dbReference type="ChEBI" id="CHEBI:57307"/>
        <dbReference type="ChEBI" id="CHEBI:57309"/>
        <dbReference type="EC" id="1.3.3.3"/>
    </reaction>
</comment>
<accession>A0A0E3UQ13</accession>
<feature type="binding site" evidence="11">
    <location>
        <begin position="264"/>
        <end position="266"/>
    </location>
    <ligand>
        <name>substrate</name>
    </ligand>
</feature>
<dbReference type="GO" id="GO:0042803">
    <property type="term" value="F:protein homodimerization activity"/>
    <property type="evidence" value="ECO:0007669"/>
    <property type="project" value="UniProtKB-UniRule"/>
</dbReference>
<comment type="pathway">
    <text evidence="2 11">Porphyrin-containing compound metabolism; protoporphyrin-IX biosynthesis; protoporphyrinogen-IX from coproporphyrinogen-III (O2 route): step 1/1.</text>
</comment>
<feature type="binding site" evidence="11">
    <location>
        <begin position="115"/>
        <end position="117"/>
    </location>
    <ligand>
        <name>substrate</name>
    </ligand>
</feature>
<feature type="site" description="Important for dimerization" evidence="11">
    <location>
        <position position="182"/>
    </location>
</feature>
<dbReference type="InterPro" id="IPR018375">
    <property type="entry name" value="Coprogen_oxidase_CS"/>
</dbReference>
<dbReference type="Gene3D" id="3.40.1500.10">
    <property type="entry name" value="Coproporphyrinogen III oxidase, aerobic"/>
    <property type="match status" value="1"/>
</dbReference>
<protein>
    <recommendedName>
        <fullName evidence="11">Oxygen-dependent coproporphyrinogen-III oxidase</fullName>
        <shortName evidence="11">CPO</shortName>
        <shortName evidence="11">Coprogen oxidase</shortName>
        <shortName evidence="11">Coproporphyrinogenase</shortName>
        <ecNumber evidence="11">1.3.3.3</ecNumber>
    </recommendedName>
</protein>
<dbReference type="RefSeq" id="WP_052634014.1">
    <property type="nucleotide sequence ID" value="NZ_CP011144.1"/>
</dbReference>
<keyword evidence="13" id="KW-1185">Reference proteome</keyword>
<dbReference type="GO" id="GO:0005737">
    <property type="term" value="C:cytoplasm"/>
    <property type="evidence" value="ECO:0007669"/>
    <property type="project" value="UniProtKB-SubCell"/>
</dbReference>
<keyword evidence="5 11" id="KW-0963">Cytoplasm</keyword>
<evidence type="ECO:0000256" key="7">
    <source>
        <dbReference type="ARBA" id="ARBA00023133"/>
    </source>
</evidence>
<dbReference type="OrthoDB" id="9777553at2"/>
<dbReference type="KEGG" id="psuw:WQ53_09300"/>
<evidence type="ECO:0000256" key="10">
    <source>
        <dbReference type="ARBA" id="ARBA00059657"/>
    </source>
</evidence>
<keyword evidence="6 11" id="KW-0560">Oxidoreductase</keyword>
<dbReference type="NCBIfam" id="NF003727">
    <property type="entry name" value="PRK05330.1"/>
    <property type="match status" value="1"/>
</dbReference>
<evidence type="ECO:0000256" key="4">
    <source>
        <dbReference type="ARBA" id="ARBA00011738"/>
    </source>
</evidence>
<evidence type="ECO:0000256" key="2">
    <source>
        <dbReference type="ARBA" id="ARBA00005168"/>
    </source>
</evidence>
<keyword evidence="8 11" id="KW-0627">Porphyrin biosynthesis</keyword>
<dbReference type="PANTHER" id="PTHR10755">
    <property type="entry name" value="COPROPORPHYRINOGEN III OXIDASE, MITOCHONDRIAL"/>
    <property type="match status" value="1"/>
</dbReference>
<evidence type="ECO:0000313" key="12">
    <source>
        <dbReference type="EMBL" id="AKC88310.1"/>
    </source>
</evidence>
<organism evidence="12 13">
    <name type="scientific">Pseudoxanthomonas suwonensis</name>
    <dbReference type="NCBI Taxonomy" id="314722"/>
    <lineage>
        <taxon>Bacteria</taxon>
        <taxon>Pseudomonadati</taxon>
        <taxon>Pseudomonadota</taxon>
        <taxon>Gammaproteobacteria</taxon>
        <taxon>Lysobacterales</taxon>
        <taxon>Lysobacteraceae</taxon>
        <taxon>Pseudoxanthomonas</taxon>
    </lineage>
</organism>
<dbReference type="Pfam" id="PF01218">
    <property type="entry name" value="Coprogen_oxidas"/>
    <property type="match status" value="1"/>
</dbReference>
<comment type="subcellular location">
    <subcellularLocation>
        <location evidence="1 11">Cytoplasm</location>
    </subcellularLocation>
</comment>
<keyword evidence="11" id="KW-0479">Metal-binding</keyword>
<sequence>MDPNFDAIRDYLTGLQDRICAAIEAVDGQARFAEDAWRRSPEGGATHAGGGRTRVLREGAVFEQAGIGFSDVAGTRLPPSASAARPELAGASWRATGVSLVFHPRNPYLPTTHANVRHFRAERDGETVAWWFGGGFDLTPFYPFDEDVAHWHRTAADLCAPFGPERYAEHKRWCDEYFFLRHRHETRGVGGLFFDDLHGDFERDFAYLRAVGDGFLDAYLPIVARRKDTPYGEREREFQLYRRGRYVEFNLVYDRGTLFGLQSGGRTESILMSLPPRVRWEYGFQPEPDSAEARLQEYLVPRDWV</sequence>
<comment type="similarity">
    <text evidence="3 11">Belongs to the aerobic coproporphyrinogen-III oxidase family.</text>
</comment>
<dbReference type="FunFam" id="3.40.1500.10:FF:000001">
    <property type="entry name" value="Oxygen-dependent coproporphyrinogen-III oxidase"/>
    <property type="match status" value="1"/>
</dbReference>
<evidence type="ECO:0000256" key="3">
    <source>
        <dbReference type="ARBA" id="ARBA00010644"/>
    </source>
</evidence>
<feature type="binding site" evidence="11">
    <location>
        <position position="182"/>
    </location>
    <ligand>
        <name>a divalent metal cation</name>
        <dbReference type="ChEBI" id="CHEBI:60240"/>
    </ligand>
</feature>
<evidence type="ECO:0000256" key="9">
    <source>
        <dbReference type="ARBA" id="ARBA00049102"/>
    </source>
</evidence>
<comment type="cofactor">
    <cofactor evidence="11">
        <name>a divalent metal cation</name>
        <dbReference type="ChEBI" id="CHEBI:60240"/>
    </cofactor>
</comment>
<dbReference type="EC" id="1.3.3.3" evidence="11"/>
<comment type="subunit">
    <text evidence="4 11">Homodimer.</text>
</comment>
<comment type="function">
    <text evidence="10 11">Involved in the heme biosynthesis. Catalyzes the aerobic oxidative decarboxylation of propionate groups of rings A and B of coproporphyrinogen-III to yield the vinyl groups in protoporphyrinogen-IX.</text>
</comment>
<dbReference type="InterPro" id="IPR001260">
    <property type="entry name" value="Coprogen_oxidase_aer"/>
</dbReference>
<dbReference type="AlphaFoldDB" id="A0A0E3UQ13"/>
<feature type="binding site" evidence="11">
    <location>
        <position position="152"/>
    </location>
    <ligand>
        <name>a divalent metal cation</name>
        <dbReference type="ChEBI" id="CHEBI:60240"/>
    </ligand>
</feature>
<dbReference type="PANTHER" id="PTHR10755:SF0">
    <property type="entry name" value="OXYGEN-DEPENDENT COPROPORPHYRINOGEN-III OXIDASE, MITOCHONDRIAL"/>
    <property type="match status" value="1"/>
</dbReference>
<dbReference type="SUPFAM" id="SSF102886">
    <property type="entry name" value="Coproporphyrinogen III oxidase"/>
    <property type="match status" value="1"/>
</dbReference>
<feature type="binding site" evidence="11">
    <location>
        <position position="103"/>
    </location>
    <ligand>
        <name>a divalent metal cation</name>
        <dbReference type="ChEBI" id="CHEBI:60240"/>
    </ligand>
</feature>
<dbReference type="PATRIC" id="fig|314722.6.peg.1996"/>
<dbReference type="HAMAP" id="MF_00333">
    <property type="entry name" value="Coprogen_oxidas"/>
    <property type="match status" value="1"/>
</dbReference>
<dbReference type="PROSITE" id="PS01021">
    <property type="entry name" value="COPROGEN_OXIDASE"/>
    <property type="match status" value="1"/>
</dbReference>
<evidence type="ECO:0000256" key="6">
    <source>
        <dbReference type="ARBA" id="ARBA00023002"/>
    </source>
</evidence>
<dbReference type="EMBL" id="CP011144">
    <property type="protein sequence ID" value="AKC88310.1"/>
    <property type="molecule type" value="Genomic_DNA"/>
</dbReference>
<dbReference type="GO" id="GO:0004109">
    <property type="term" value="F:coproporphyrinogen oxidase activity"/>
    <property type="evidence" value="ECO:0007669"/>
    <property type="project" value="UniProtKB-UniRule"/>
</dbReference>
<evidence type="ECO:0000256" key="1">
    <source>
        <dbReference type="ARBA" id="ARBA00004496"/>
    </source>
</evidence>
<proteinExistence type="inferred from homology"/>
<keyword evidence="7 11" id="KW-0350">Heme biosynthesis</keyword>
<feature type="region of interest" description="Important for dimerization" evidence="11">
    <location>
        <begin position="246"/>
        <end position="281"/>
    </location>
</feature>
<feature type="binding site" evidence="11">
    <location>
        <position position="99"/>
    </location>
    <ligand>
        <name>substrate</name>
    </ligand>
</feature>
<dbReference type="GO" id="GO:0046872">
    <property type="term" value="F:metal ion binding"/>
    <property type="evidence" value="ECO:0007669"/>
    <property type="project" value="UniProtKB-KW"/>
</dbReference>
<dbReference type="PIRSF" id="PIRSF000166">
    <property type="entry name" value="Coproporphyri_ox"/>
    <property type="match status" value="1"/>
</dbReference>
<evidence type="ECO:0000256" key="8">
    <source>
        <dbReference type="ARBA" id="ARBA00023244"/>
    </source>
</evidence>
<evidence type="ECO:0000256" key="11">
    <source>
        <dbReference type="HAMAP-Rule" id="MF_00333"/>
    </source>
</evidence>
<name>A0A0E3UQ13_9GAMM</name>